<feature type="domain" description="Spaetzle" evidence="1">
    <location>
        <begin position="104"/>
        <end position="181"/>
    </location>
</feature>
<proteinExistence type="predicted"/>
<organism evidence="2 3">
    <name type="scientific">Hypothenemus hampei</name>
    <name type="common">Coffee berry borer</name>
    <dbReference type="NCBI Taxonomy" id="57062"/>
    <lineage>
        <taxon>Eukaryota</taxon>
        <taxon>Metazoa</taxon>
        <taxon>Ecdysozoa</taxon>
        <taxon>Arthropoda</taxon>
        <taxon>Hexapoda</taxon>
        <taxon>Insecta</taxon>
        <taxon>Pterygota</taxon>
        <taxon>Neoptera</taxon>
        <taxon>Endopterygota</taxon>
        <taxon>Coleoptera</taxon>
        <taxon>Polyphaga</taxon>
        <taxon>Cucujiformia</taxon>
        <taxon>Curculionidae</taxon>
        <taxon>Scolytinae</taxon>
        <taxon>Hypothenemus</taxon>
    </lineage>
</organism>
<dbReference type="AlphaFoldDB" id="A0ABD1EYM8"/>
<dbReference type="InterPro" id="IPR029034">
    <property type="entry name" value="Cystine-knot_cytokine"/>
</dbReference>
<evidence type="ECO:0000313" key="2">
    <source>
        <dbReference type="EMBL" id="KAL1506145.1"/>
    </source>
</evidence>
<protein>
    <recommendedName>
        <fullName evidence="1">Spaetzle domain-containing protein</fullName>
    </recommendedName>
</protein>
<dbReference type="SUPFAM" id="SSF57501">
    <property type="entry name" value="Cystine-knot cytokines"/>
    <property type="match status" value="1"/>
</dbReference>
<evidence type="ECO:0000313" key="3">
    <source>
        <dbReference type="Proteomes" id="UP001566132"/>
    </source>
</evidence>
<sequence length="187" mass="21499">MPEIIVHSEQENYISLVSSSHSGFNVEILDQFFANLTNLKDPDYPEDEIRDYLLSKNFPRSASLTPPIIATRLSFDDEEDEEPEMINLCKLKPTNPLDVTQLLDRNYQRRTIINPKELWQDFTMELCESPDQSGEECNNIKSGYLSMCVQIYRSVKLTYFDSQSKSDGTNLFPVPACCACKLQKILK</sequence>
<gene>
    <name evidence="2" type="ORF">ABEB36_005562</name>
</gene>
<dbReference type="Gene3D" id="2.10.90.10">
    <property type="entry name" value="Cystine-knot cytokines"/>
    <property type="match status" value="1"/>
</dbReference>
<name>A0ABD1EYM8_HYPHA</name>
<accession>A0ABD1EYM8</accession>
<comment type="caution">
    <text evidence="2">The sequence shown here is derived from an EMBL/GenBank/DDBJ whole genome shotgun (WGS) entry which is preliminary data.</text>
</comment>
<dbReference type="InterPro" id="IPR032104">
    <property type="entry name" value="Spaetzle"/>
</dbReference>
<dbReference type="EMBL" id="JBDJPC010000004">
    <property type="protein sequence ID" value="KAL1506145.1"/>
    <property type="molecule type" value="Genomic_DNA"/>
</dbReference>
<evidence type="ECO:0000259" key="1">
    <source>
        <dbReference type="Pfam" id="PF16077"/>
    </source>
</evidence>
<keyword evidence="3" id="KW-1185">Reference proteome</keyword>
<dbReference type="Pfam" id="PF16077">
    <property type="entry name" value="Spaetzle"/>
    <property type="match status" value="1"/>
</dbReference>
<dbReference type="Proteomes" id="UP001566132">
    <property type="component" value="Unassembled WGS sequence"/>
</dbReference>
<reference evidence="2 3" key="1">
    <citation type="submission" date="2024-05" db="EMBL/GenBank/DDBJ databases">
        <title>Genetic variation in Jamaican populations of the coffee berry borer (Hypothenemus hampei).</title>
        <authorList>
            <person name="Errbii M."/>
            <person name="Myrie A."/>
        </authorList>
    </citation>
    <scope>NUCLEOTIDE SEQUENCE [LARGE SCALE GENOMIC DNA]</scope>
    <source>
        <strain evidence="2">JA-Hopewell-2020-01-JO</strain>
        <tissue evidence="2">Whole body</tissue>
    </source>
</reference>